<organism evidence="2 3">
    <name type="scientific">Amycolatopsis acidiphila</name>
    <dbReference type="NCBI Taxonomy" id="715473"/>
    <lineage>
        <taxon>Bacteria</taxon>
        <taxon>Bacillati</taxon>
        <taxon>Actinomycetota</taxon>
        <taxon>Actinomycetes</taxon>
        <taxon>Pseudonocardiales</taxon>
        <taxon>Pseudonocardiaceae</taxon>
        <taxon>Amycolatopsis</taxon>
    </lineage>
</organism>
<dbReference type="Gene3D" id="3.90.56.10">
    <property type="entry name" value="Monooxygenase component MmoB/DmpM"/>
    <property type="match status" value="1"/>
</dbReference>
<dbReference type="RefSeq" id="WP_144639194.1">
    <property type="nucleotide sequence ID" value="NZ_BNAX01000039.1"/>
</dbReference>
<dbReference type="OrthoDB" id="9805636at2"/>
<evidence type="ECO:0000313" key="3">
    <source>
        <dbReference type="Proteomes" id="UP000318578"/>
    </source>
</evidence>
<proteinExistence type="inferred from homology"/>
<dbReference type="Pfam" id="PF02406">
    <property type="entry name" value="MmoB_DmpM"/>
    <property type="match status" value="1"/>
</dbReference>
<comment type="similarity">
    <text evidence="1">Belongs to the TmoD/XamoD family.</text>
</comment>
<keyword evidence="2" id="KW-0560">Oxidoreductase</keyword>
<dbReference type="GO" id="GO:0004497">
    <property type="term" value="F:monooxygenase activity"/>
    <property type="evidence" value="ECO:0007669"/>
    <property type="project" value="UniProtKB-KW"/>
</dbReference>
<dbReference type="InterPro" id="IPR036889">
    <property type="entry name" value="mOase_MmoB_DmpM_sf"/>
</dbReference>
<dbReference type="SUPFAM" id="SSF56029">
    <property type="entry name" value="Monooxygenase (hydroxylase) regulatory protein"/>
    <property type="match status" value="1"/>
</dbReference>
<accession>A0A558ABW0</accession>
<dbReference type="AlphaFoldDB" id="A0A558ABW0"/>
<dbReference type="EMBL" id="VJZA01000024">
    <property type="protein sequence ID" value="TVT21715.1"/>
    <property type="molecule type" value="Genomic_DNA"/>
</dbReference>
<comment type="caution">
    <text evidence="2">The sequence shown here is derived from an EMBL/GenBank/DDBJ whole genome shotgun (WGS) entry which is preliminary data.</text>
</comment>
<keyword evidence="2" id="KW-0503">Monooxygenase</keyword>
<protein>
    <submittedName>
        <fullName evidence="2">Monooxygenase</fullName>
    </submittedName>
</protein>
<gene>
    <name evidence="2" type="ORF">FNH06_16300</name>
</gene>
<reference evidence="2 3" key="1">
    <citation type="submission" date="2019-07" db="EMBL/GenBank/DDBJ databases">
        <title>New species of Amycolatopsis and Streptomyces.</title>
        <authorList>
            <person name="Duangmal K."/>
            <person name="Teo W.F.A."/>
            <person name="Lipun K."/>
        </authorList>
    </citation>
    <scope>NUCLEOTIDE SEQUENCE [LARGE SCALE GENOMIC DNA]</scope>
    <source>
        <strain evidence="2 3">JCM 30562</strain>
    </source>
</reference>
<name>A0A558ABW0_9PSEU</name>
<sequence>MTAVPQTPSRKLVGPVIRGVDGDLADAVAAAIELDNPDAEVLVDDQGGYIRISVPHRCVLTRRSLEEQLGREFPLSDLEPALSAFAGRVKQTEDQMVWYLERQD</sequence>
<dbReference type="Proteomes" id="UP000318578">
    <property type="component" value="Unassembled WGS sequence"/>
</dbReference>
<keyword evidence="3" id="KW-1185">Reference proteome</keyword>
<dbReference type="InterPro" id="IPR003454">
    <property type="entry name" value="MOase_MmoB_DmpM"/>
</dbReference>
<evidence type="ECO:0000256" key="1">
    <source>
        <dbReference type="ARBA" id="ARBA00006313"/>
    </source>
</evidence>
<evidence type="ECO:0000313" key="2">
    <source>
        <dbReference type="EMBL" id="TVT21715.1"/>
    </source>
</evidence>